<protein>
    <submittedName>
        <fullName evidence="2">DUF4440 domain-containing protein</fullName>
    </submittedName>
</protein>
<reference evidence="1" key="1">
    <citation type="submission" date="2012-09" db="EMBL/GenBank/DDBJ databases">
        <authorList>
            <person name="Martin A.A."/>
        </authorList>
    </citation>
    <scope>NUCLEOTIDE SEQUENCE</scope>
</reference>
<keyword evidence="1" id="KW-1185">Reference proteome</keyword>
<dbReference type="AlphaFoldDB" id="A0A0K0DQ67"/>
<dbReference type="WBParaSite" id="ACAC_0001390601-mRNA-1">
    <property type="protein sequence ID" value="ACAC_0001390601-mRNA-1"/>
    <property type="gene ID" value="ACAC_0001390601"/>
</dbReference>
<accession>A0A0K0DQ67</accession>
<proteinExistence type="predicted"/>
<evidence type="ECO:0000313" key="2">
    <source>
        <dbReference type="WBParaSite" id="ACAC_0001390601-mRNA-1"/>
    </source>
</evidence>
<dbReference type="Proteomes" id="UP000035642">
    <property type="component" value="Unassembled WGS sequence"/>
</dbReference>
<dbReference type="Pfam" id="PF03312">
    <property type="entry name" value="DUF272"/>
    <property type="match status" value="1"/>
</dbReference>
<name>A0A0K0DQ67_ANGCA</name>
<dbReference type="InterPro" id="IPR004987">
    <property type="entry name" value="DUF272"/>
</dbReference>
<reference evidence="2" key="2">
    <citation type="submission" date="2017-02" db="UniProtKB">
        <authorList>
            <consortium name="WormBaseParasite"/>
        </authorList>
    </citation>
    <scope>IDENTIFICATION</scope>
</reference>
<sequence>MVILFDEKKRRHIVWLLQYHVEAVFYPDRNLQPGHFFQGRFAIGGSFKNKCHDYIQEIPRLIECYFETATNELERDGINILEPVENEVYVSIAVRRSLRADEDGEHVWEIVNLQGQQQFIQSYQGPY</sequence>
<evidence type="ECO:0000313" key="1">
    <source>
        <dbReference type="Proteomes" id="UP000035642"/>
    </source>
</evidence>
<organism evidence="1 2">
    <name type="scientific">Angiostrongylus cantonensis</name>
    <name type="common">Rat lungworm</name>
    <dbReference type="NCBI Taxonomy" id="6313"/>
    <lineage>
        <taxon>Eukaryota</taxon>
        <taxon>Metazoa</taxon>
        <taxon>Ecdysozoa</taxon>
        <taxon>Nematoda</taxon>
        <taxon>Chromadorea</taxon>
        <taxon>Rhabditida</taxon>
        <taxon>Rhabditina</taxon>
        <taxon>Rhabditomorpha</taxon>
        <taxon>Strongyloidea</taxon>
        <taxon>Metastrongylidae</taxon>
        <taxon>Angiostrongylus</taxon>
    </lineage>
</organism>